<feature type="region of interest" description="Disordered" evidence="1">
    <location>
        <begin position="27"/>
        <end position="78"/>
    </location>
</feature>
<accession>A0A1Q8YCD3</accession>
<proteinExistence type="predicted"/>
<sequence length="78" mass="8860">MFCGAGLYRVMRMRLRSANTDFTPERALQSRKRIQHHRVSLSGAQPLSGVSSMSEEDSQMLKALKVKQPKTNRQLSLL</sequence>
<feature type="compositionally biased region" description="Basic residues" evidence="1">
    <location>
        <begin position="29"/>
        <end position="39"/>
    </location>
</feature>
<comment type="caution">
    <text evidence="2">The sequence shown here is derived from an EMBL/GenBank/DDBJ whole genome shotgun (WGS) entry which is preliminary data.</text>
</comment>
<feature type="compositionally biased region" description="Polar residues" evidence="1">
    <location>
        <begin position="42"/>
        <end position="53"/>
    </location>
</feature>
<dbReference type="EMBL" id="MSYM01000013">
    <property type="protein sequence ID" value="OLP05704.1"/>
    <property type="molecule type" value="Genomic_DNA"/>
</dbReference>
<evidence type="ECO:0000313" key="3">
    <source>
        <dbReference type="Proteomes" id="UP000185911"/>
    </source>
</evidence>
<protein>
    <submittedName>
        <fullName evidence="2">Putative transposase IS4 domain protein</fullName>
    </submittedName>
</protein>
<name>A0A1Q8YCD3_9BURK</name>
<evidence type="ECO:0000313" key="2">
    <source>
        <dbReference type="EMBL" id="OLP05704.1"/>
    </source>
</evidence>
<gene>
    <name evidence="2" type="ORF">BLL52_1930</name>
</gene>
<organism evidence="2 3">
    <name type="scientific">Rhodoferax antarcticus ANT.BR</name>
    <dbReference type="NCBI Taxonomy" id="1111071"/>
    <lineage>
        <taxon>Bacteria</taxon>
        <taxon>Pseudomonadati</taxon>
        <taxon>Pseudomonadota</taxon>
        <taxon>Betaproteobacteria</taxon>
        <taxon>Burkholderiales</taxon>
        <taxon>Comamonadaceae</taxon>
        <taxon>Rhodoferax</taxon>
    </lineage>
</organism>
<keyword evidence="3" id="KW-1185">Reference proteome</keyword>
<evidence type="ECO:0000256" key="1">
    <source>
        <dbReference type="SAM" id="MobiDB-lite"/>
    </source>
</evidence>
<dbReference type="Proteomes" id="UP000185911">
    <property type="component" value="Unassembled WGS sequence"/>
</dbReference>
<reference evidence="2 3" key="1">
    <citation type="submission" date="2017-01" db="EMBL/GenBank/DDBJ databases">
        <title>Genome sequence of Rhodoferax antarcticus ANT.BR, a psychrophilic purple nonsulfur bacterium from an Antarctic microbial mat.</title>
        <authorList>
            <person name="Baker J."/>
            <person name="Riester C."/>
            <person name="Skinner B."/>
            <person name="Newell A."/>
            <person name="Swingley W."/>
            <person name="Madigan M."/>
            <person name="Jung D."/>
            <person name="Asao M."/>
            <person name="Chen M."/>
            <person name="Loughlin P."/>
            <person name="Pan H."/>
            <person name="Lin S."/>
            <person name="Li N."/>
            <person name="Shaw J."/>
            <person name="Prado M."/>
            <person name="Sherman C."/>
            <person name="Li X."/>
            <person name="Tang J."/>
            <person name="Blankenship R."/>
            <person name="Zhao T."/>
            <person name="Touchman J."/>
            <person name="Sattley M."/>
        </authorList>
    </citation>
    <scope>NUCLEOTIDE SEQUENCE [LARGE SCALE GENOMIC DNA]</scope>
    <source>
        <strain evidence="2 3">ANT.BR</strain>
    </source>
</reference>
<dbReference type="AlphaFoldDB" id="A0A1Q8YCD3"/>